<proteinExistence type="predicted"/>
<evidence type="ECO:0000259" key="1">
    <source>
        <dbReference type="Pfam" id="PF08378"/>
    </source>
</evidence>
<dbReference type="HOGENOM" id="CLU_096123_0_0_11"/>
<reference evidence="2 3" key="1">
    <citation type="submission" date="2009-02" db="EMBL/GenBank/DDBJ databases">
        <title>Annotation of Streptomyces hygroscopicus strain ATCC 53653.</title>
        <authorList>
            <consortium name="The Broad Institute Genome Sequencing Platform"/>
            <consortium name="Broad Institute Microbial Sequencing Center"/>
            <person name="Fischbach M."/>
            <person name="Godfrey P."/>
            <person name="Ward D."/>
            <person name="Young S."/>
            <person name="Zeng Q."/>
            <person name="Koehrsen M."/>
            <person name="Alvarado L."/>
            <person name="Berlin A.M."/>
            <person name="Bochicchio J."/>
            <person name="Borenstein D."/>
            <person name="Chapman S.B."/>
            <person name="Chen Z."/>
            <person name="Engels R."/>
            <person name="Freedman E."/>
            <person name="Gellesch M."/>
            <person name="Goldberg J."/>
            <person name="Griggs A."/>
            <person name="Gujja S."/>
            <person name="Heilman E.R."/>
            <person name="Heiman D.I."/>
            <person name="Hepburn T.A."/>
            <person name="Howarth C."/>
            <person name="Jen D."/>
            <person name="Larson L."/>
            <person name="Lewis B."/>
            <person name="Mehta T."/>
            <person name="Park D."/>
            <person name="Pearson M."/>
            <person name="Richards J."/>
            <person name="Roberts A."/>
            <person name="Saif S."/>
            <person name="Shea T.D."/>
            <person name="Shenoy N."/>
            <person name="Sisk P."/>
            <person name="Stolte C."/>
            <person name="Sykes S.N."/>
            <person name="Thomson T."/>
            <person name="Walk T."/>
            <person name="White J."/>
            <person name="Yandava C."/>
            <person name="Straight P."/>
            <person name="Clardy J."/>
            <person name="Hung D."/>
            <person name="Kolter R."/>
            <person name="Mekalanos J."/>
            <person name="Walker S."/>
            <person name="Walsh C.T."/>
            <person name="Wieland-Brown L.C."/>
            <person name="Haas B."/>
            <person name="Nusbaum C."/>
            <person name="Birren B."/>
        </authorList>
    </citation>
    <scope>NUCLEOTIDE SEQUENCE [LARGE SCALE GENOMIC DNA]</scope>
    <source>
        <strain evidence="2 3">ATCC 53653</strain>
    </source>
</reference>
<keyword evidence="3" id="KW-1185">Reference proteome</keyword>
<gene>
    <name evidence="2" type="ORF">SSOG_09151</name>
</gene>
<dbReference type="STRING" id="457427.SSOG_09151"/>
<feature type="domain" description="NERD" evidence="1">
    <location>
        <begin position="92"/>
        <end position="152"/>
    </location>
</feature>
<sequence length="253" mass="26758">MAWWAAHRHGAGRYAWRGSAGAGVRGGVGGRVHCRAVCSGGVVSAGASAGQKAAALRAQAVPRGLKRRFLALLGMDRQGARLAAEARCWEAGVVGEQWTTAMLAPLRAEGWVCFDDRRIPGLGRANADHVVVAPSGRVFLVDSKMWNARGRARGLVRVVRGRLVHGDVDKDRQIKTVLAEAECVGRALGAAVTPLIVVHTAPVDGGGFVLRGVPVVPAGRLVELLRGNTGRPDPAAARRMALRANVKLPRYVE</sequence>
<dbReference type="InterPro" id="IPR011528">
    <property type="entry name" value="NERD"/>
</dbReference>
<evidence type="ECO:0000313" key="3">
    <source>
        <dbReference type="Proteomes" id="UP000003963"/>
    </source>
</evidence>
<dbReference type="EMBL" id="GG657755">
    <property type="protein sequence ID" value="EFL29437.1"/>
    <property type="molecule type" value="Genomic_DNA"/>
</dbReference>
<accession>D9WX09</accession>
<name>D9WX09_9ACTN</name>
<dbReference type="AlphaFoldDB" id="D9WX09"/>
<protein>
    <submittedName>
        <fullName evidence="2">LigA protein</fullName>
    </submittedName>
</protein>
<dbReference type="Proteomes" id="UP000003963">
    <property type="component" value="Unassembled WGS sequence"/>
</dbReference>
<evidence type="ECO:0000313" key="2">
    <source>
        <dbReference type="EMBL" id="EFL29437.1"/>
    </source>
</evidence>
<dbReference type="Pfam" id="PF08378">
    <property type="entry name" value="NERD"/>
    <property type="match status" value="1"/>
</dbReference>
<organism evidence="2 3">
    <name type="scientific">Streptomyces himastatinicus ATCC 53653</name>
    <dbReference type="NCBI Taxonomy" id="457427"/>
    <lineage>
        <taxon>Bacteria</taxon>
        <taxon>Bacillati</taxon>
        <taxon>Actinomycetota</taxon>
        <taxon>Actinomycetes</taxon>
        <taxon>Kitasatosporales</taxon>
        <taxon>Streptomycetaceae</taxon>
        <taxon>Streptomyces</taxon>
        <taxon>Streptomyces violaceusniger group</taxon>
    </lineage>
</organism>